<dbReference type="EMBL" id="CP045905">
    <property type="protein sequence ID" value="QQP37082.1"/>
    <property type="molecule type" value="Genomic_DNA"/>
</dbReference>
<dbReference type="Proteomes" id="UP000595437">
    <property type="component" value="Chromosome 16"/>
</dbReference>
<feature type="compositionally biased region" description="Basic and acidic residues" evidence="1">
    <location>
        <begin position="219"/>
        <end position="230"/>
    </location>
</feature>
<dbReference type="GO" id="GO:0008157">
    <property type="term" value="F:protein phosphatase 1 binding"/>
    <property type="evidence" value="ECO:0007669"/>
    <property type="project" value="TreeGrafter"/>
</dbReference>
<reference evidence="3" key="1">
    <citation type="submission" date="2021-01" db="EMBL/GenBank/DDBJ databases">
        <title>Caligus Genome Assembly.</title>
        <authorList>
            <person name="Gallardo-Escarate C."/>
        </authorList>
    </citation>
    <scope>NUCLEOTIDE SEQUENCE [LARGE SCALE GENOMIC DNA]</scope>
</reference>
<sequence>FYRDTLEDETPKEEEKEEESKAKSEEKERGEPEKNDDPKGASSPPSEPSLTSNEEDQLPFEEPSKPLPREVKGILVYHRGLEKRNKAISWKSETELTAIRYFELDETERVNVNKLKYDFSNMRKREFELDKAALMSKGSLEGEVQEQPWVKPQPITVDNRPAFTPGQGSKERGVQALREAEVLQAIYFSKESVPESPAEPDFSELYDNSASPPVRIPLDDKEGIPEESVKDFSQGGWPTPKVNEVDAAAAENPSFSLPPSLSNFLSSIGGVAPPNSHAPGGPLPPPINAGLSPEEQSTFAAQAVAMQKMEWSKTTVANPKHFLQKVTFYLTQWLINTRDPLRI</sequence>
<evidence type="ECO:0000313" key="3">
    <source>
        <dbReference type="Proteomes" id="UP000595437"/>
    </source>
</evidence>
<organism evidence="2 3">
    <name type="scientific">Caligus rogercresseyi</name>
    <name type="common">Sea louse</name>
    <dbReference type="NCBI Taxonomy" id="217165"/>
    <lineage>
        <taxon>Eukaryota</taxon>
        <taxon>Metazoa</taxon>
        <taxon>Ecdysozoa</taxon>
        <taxon>Arthropoda</taxon>
        <taxon>Crustacea</taxon>
        <taxon>Multicrustacea</taxon>
        <taxon>Hexanauplia</taxon>
        <taxon>Copepoda</taxon>
        <taxon>Siphonostomatoida</taxon>
        <taxon>Caligidae</taxon>
        <taxon>Caligus</taxon>
    </lineage>
</organism>
<name>A0A7T8GSR7_CALRO</name>
<keyword evidence="3" id="KW-1185">Reference proteome</keyword>
<dbReference type="GO" id="GO:0000785">
    <property type="term" value="C:chromatin"/>
    <property type="evidence" value="ECO:0007669"/>
    <property type="project" value="TreeGrafter"/>
</dbReference>
<feature type="region of interest" description="Disordered" evidence="1">
    <location>
        <begin position="219"/>
        <end position="238"/>
    </location>
</feature>
<feature type="non-terminal residue" evidence="2">
    <location>
        <position position="1"/>
    </location>
</feature>
<feature type="compositionally biased region" description="Acidic residues" evidence="1">
    <location>
        <begin position="1"/>
        <end position="17"/>
    </location>
</feature>
<evidence type="ECO:0000256" key="1">
    <source>
        <dbReference type="SAM" id="MobiDB-lite"/>
    </source>
</evidence>
<feature type="region of interest" description="Disordered" evidence="1">
    <location>
        <begin position="1"/>
        <end position="69"/>
    </location>
</feature>
<dbReference type="GO" id="GO:0072357">
    <property type="term" value="C:PTW/PP1 phosphatase complex"/>
    <property type="evidence" value="ECO:0007669"/>
    <property type="project" value="TreeGrafter"/>
</dbReference>
<feature type="region of interest" description="Disordered" evidence="1">
    <location>
        <begin position="193"/>
        <end position="213"/>
    </location>
</feature>
<proteinExistence type="predicted"/>
<dbReference type="OrthoDB" id="2138378at2759"/>
<protein>
    <submittedName>
        <fullName evidence="2">Uncharacterized protein</fullName>
    </submittedName>
</protein>
<gene>
    <name evidence="2" type="ORF">FKW44_022392</name>
</gene>
<evidence type="ECO:0000313" key="2">
    <source>
        <dbReference type="EMBL" id="QQP37082.1"/>
    </source>
</evidence>
<dbReference type="PANTHER" id="PTHR46557">
    <property type="entry name" value="SERINE/THREONINE-PROTEIN PHOSPHATASE 1 REGULATORY SUBUNIT 10-RELATED"/>
    <property type="match status" value="1"/>
</dbReference>
<dbReference type="AlphaFoldDB" id="A0A7T8GSR7"/>
<feature type="compositionally biased region" description="Basic and acidic residues" evidence="1">
    <location>
        <begin position="18"/>
        <end position="39"/>
    </location>
</feature>
<accession>A0A7T8GSR7</accession>
<dbReference type="PANTHER" id="PTHR46557:SF1">
    <property type="entry name" value="SERINE_THREONINE-PROTEIN PHOSPHATASE 1 REGULATORY SUBUNIT 10"/>
    <property type="match status" value="1"/>
</dbReference>